<protein>
    <submittedName>
        <fullName evidence="1">Uncharacterized protein</fullName>
    </submittedName>
</protein>
<reference evidence="1" key="2">
    <citation type="submission" date="2023-05" db="EMBL/GenBank/DDBJ databases">
        <authorList>
            <consortium name="Lawrence Berkeley National Laboratory"/>
            <person name="Steindorff A."/>
            <person name="Hensen N."/>
            <person name="Bonometti L."/>
            <person name="Westerberg I."/>
            <person name="Brannstrom I.O."/>
            <person name="Guillou S."/>
            <person name="Cros-Aarteil S."/>
            <person name="Calhoun S."/>
            <person name="Haridas S."/>
            <person name="Kuo A."/>
            <person name="Mondo S."/>
            <person name="Pangilinan J."/>
            <person name="Riley R."/>
            <person name="Labutti K."/>
            <person name="Andreopoulos B."/>
            <person name="Lipzen A."/>
            <person name="Chen C."/>
            <person name="Yanf M."/>
            <person name="Daum C."/>
            <person name="Ng V."/>
            <person name="Clum A."/>
            <person name="Ohm R."/>
            <person name="Martin F."/>
            <person name="Silar P."/>
            <person name="Natvig D."/>
            <person name="Lalanne C."/>
            <person name="Gautier V."/>
            <person name="Ament-Velasquez S.L."/>
            <person name="Kruys A."/>
            <person name="Hutchinson M.I."/>
            <person name="Powell A.J."/>
            <person name="Barry K."/>
            <person name="Miller A.N."/>
            <person name="Grigoriev I.V."/>
            <person name="Debuchy R."/>
            <person name="Gladieux P."/>
            <person name="Thoren M.H."/>
            <person name="Johannesson H."/>
        </authorList>
    </citation>
    <scope>NUCLEOTIDE SEQUENCE</scope>
    <source>
        <strain evidence="1">CBS 731.68</strain>
    </source>
</reference>
<comment type="caution">
    <text evidence="1">The sequence shown here is derived from an EMBL/GenBank/DDBJ whole genome shotgun (WGS) entry which is preliminary data.</text>
</comment>
<dbReference type="RefSeq" id="XP_062643281.1">
    <property type="nucleotide sequence ID" value="XM_062793883.1"/>
</dbReference>
<reference evidence="1" key="1">
    <citation type="journal article" date="2023" name="Mol. Phylogenet. Evol.">
        <title>Genome-scale phylogeny and comparative genomics of the fungal order Sordariales.</title>
        <authorList>
            <person name="Hensen N."/>
            <person name="Bonometti L."/>
            <person name="Westerberg I."/>
            <person name="Brannstrom I.O."/>
            <person name="Guillou S."/>
            <person name="Cros-Aarteil S."/>
            <person name="Calhoun S."/>
            <person name="Haridas S."/>
            <person name="Kuo A."/>
            <person name="Mondo S."/>
            <person name="Pangilinan J."/>
            <person name="Riley R."/>
            <person name="LaButti K."/>
            <person name="Andreopoulos B."/>
            <person name="Lipzen A."/>
            <person name="Chen C."/>
            <person name="Yan M."/>
            <person name="Daum C."/>
            <person name="Ng V."/>
            <person name="Clum A."/>
            <person name="Steindorff A."/>
            <person name="Ohm R.A."/>
            <person name="Martin F."/>
            <person name="Silar P."/>
            <person name="Natvig D.O."/>
            <person name="Lalanne C."/>
            <person name="Gautier V."/>
            <person name="Ament-Velasquez S.L."/>
            <person name="Kruys A."/>
            <person name="Hutchinson M.I."/>
            <person name="Powell A.J."/>
            <person name="Barry K."/>
            <person name="Miller A.N."/>
            <person name="Grigoriev I.V."/>
            <person name="Debuchy R."/>
            <person name="Gladieux P."/>
            <person name="Hiltunen Thoren M."/>
            <person name="Johannesson H."/>
        </authorList>
    </citation>
    <scope>NUCLEOTIDE SEQUENCE</scope>
    <source>
        <strain evidence="1">CBS 731.68</strain>
    </source>
</reference>
<organism evidence="1 2">
    <name type="scientific">Parathielavia appendiculata</name>
    <dbReference type="NCBI Taxonomy" id="2587402"/>
    <lineage>
        <taxon>Eukaryota</taxon>
        <taxon>Fungi</taxon>
        <taxon>Dikarya</taxon>
        <taxon>Ascomycota</taxon>
        <taxon>Pezizomycotina</taxon>
        <taxon>Sordariomycetes</taxon>
        <taxon>Sordariomycetidae</taxon>
        <taxon>Sordariales</taxon>
        <taxon>Chaetomiaceae</taxon>
        <taxon>Parathielavia</taxon>
    </lineage>
</organism>
<dbReference type="Proteomes" id="UP001302602">
    <property type="component" value="Unassembled WGS sequence"/>
</dbReference>
<gene>
    <name evidence="1" type="ORF">N657DRAFT_650164</name>
</gene>
<evidence type="ECO:0000313" key="1">
    <source>
        <dbReference type="EMBL" id="KAK4119508.1"/>
    </source>
</evidence>
<dbReference type="GeneID" id="87830652"/>
<dbReference type="AlphaFoldDB" id="A0AAN6TRX4"/>
<accession>A0AAN6TRX4</accession>
<dbReference type="EMBL" id="MU853248">
    <property type="protein sequence ID" value="KAK4119508.1"/>
    <property type="molecule type" value="Genomic_DNA"/>
</dbReference>
<sequence length="160" mass="17751">MYESFVLHHGLRLSVIFLGAIACGGKMCVAKIRAGTSQEGEQIVGVAVVFRPARDQNCTPTLGEKQALYMLWYIGGKMKEDIILWYPCHGFTVVGEQRRGHHAVHVEAGWVETAIERVYGQSREVVIGRADRQTELLPEVFAVRRDVPVCPVGSEALCLI</sequence>
<name>A0AAN6TRX4_9PEZI</name>
<evidence type="ECO:0000313" key="2">
    <source>
        <dbReference type="Proteomes" id="UP001302602"/>
    </source>
</evidence>
<keyword evidence="2" id="KW-1185">Reference proteome</keyword>
<proteinExistence type="predicted"/>